<keyword evidence="1" id="KW-1133">Transmembrane helix</keyword>
<evidence type="ECO:0000313" key="2">
    <source>
        <dbReference type="EMBL" id="CAB1461020.1"/>
    </source>
</evidence>
<comment type="caution">
    <text evidence="2">The sequence shown here is derived from an EMBL/GenBank/DDBJ whole genome shotgun (WGS) entry which is preliminary data.</text>
</comment>
<accession>A0A9N7W5U0</accession>
<evidence type="ECO:0000256" key="1">
    <source>
        <dbReference type="SAM" id="Phobius"/>
    </source>
</evidence>
<sequence length="84" mass="9578">MGLMWVQSCGIWYLHSSLLTSRQHQKVFENTSRNISSASFSFFMFVFMLHTSAVSRYIRAGRFQGKRLDFGASLKTAKLNSSCS</sequence>
<gene>
    <name evidence="2" type="ORF">PLEPLA_LOCUS48895</name>
</gene>
<keyword evidence="1" id="KW-0472">Membrane</keyword>
<proteinExistence type="predicted"/>
<reference evidence="2" key="1">
    <citation type="submission" date="2020-03" db="EMBL/GenBank/DDBJ databases">
        <authorList>
            <person name="Weist P."/>
        </authorList>
    </citation>
    <scope>NUCLEOTIDE SEQUENCE</scope>
</reference>
<keyword evidence="3" id="KW-1185">Reference proteome</keyword>
<organism evidence="2 3">
    <name type="scientific">Pleuronectes platessa</name>
    <name type="common">European plaice</name>
    <dbReference type="NCBI Taxonomy" id="8262"/>
    <lineage>
        <taxon>Eukaryota</taxon>
        <taxon>Metazoa</taxon>
        <taxon>Chordata</taxon>
        <taxon>Craniata</taxon>
        <taxon>Vertebrata</taxon>
        <taxon>Euteleostomi</taxon>
        <taxon>Actinopterygii</taxon>
        <taxon>Neopterygii</taxon>
        <taxon>Teleostei</taxon>
        <taxon>Neoteleostei</taxon>
        <taxon>Acanthomorphata</taxon>
        <taxon>Carangaria</taxon>
        <taxon>Pleuronectiformes</taxon>
        <taxon>Pleuronectoidei</taxon>
        <taxon>Pleuronectidae</taxon>
        <taxon>Pleuronectes</taxon>
    </lineage>
</organism>
<dbReference type="AlphaFoldDB" id="A0A9N7W5U0"/>
<keyword evidence="1" id="KW-0812">Transmembrane</keyword>
<feature type="transmembrane region" description="Helical" evidence="1">
    <location>
        <begin position="38"/>
        <end position="58"/>
    </location>
</feature>
<dbReference type="EMBL" id="CADEAL010004503">
    <property type="protein sequence ID" value="CAB1461020.1"/>
    <property type="molecule type" value="Genomic_DNA"/>
</dbReference>
<dbReference type="Proteomes" id="UP001153269">
    <property type="component" value="Unassembled WGS sequence"/>
</dbReference>
<name>A0A9N7W5U0_PLEPL</name>
<evidence type="ECO:0000313" key="3">
    <source>
        <dbReference type="Proteomes" id="UP001153269"/>
    </source>
</evidence>
<protein>
    <submittedName>
        <fullName evidence="2">Uncharacterized protein</fullName>
    </submittedName>
</protein>